<protein>
    <submittedName>
        <fullName evidence="2">WGS project CABT00000000 data, contig 2.50</fullName>
    </submittedName>
</protein>
<dbReference type="HOGENOM" id="CLU_045427_0_0_1"/>
<dbReference type="Gene3D" id="3.30.420.10">
    <property type="entry name" value="Ribonuclease H-like superfamily/Ribonuclease H"/>
    <property type="match status" value="1"/>
</dbReference>
<dbReference type="InParanoid" id="F7W993"/>
<evidence type="ECO:0000313" key="3">
    <source>
        <dbReference type="Proteomes" id="UP000001881"/>
    </source>
</evidence>
<dbReference type="AlphaFoldDB" id="F7W993"/>
<gene>
    <name evidence="2" type="ORF">SMAC_08040</name>
</gene>
<feature type="compositionally biased region" description="Basic and acidic residues" evidence="1">
    <location>
        <begin position="41"/>
        <end position="53"/>
    </location>
</feature>
<dbReference type="GO" id="GO:0003676">
    <property type="term" value="F:nucleic acid binding"/>
    <property type="evidence" value="ECO:0007669"/>
    <property type="project" value="InterPro"/>
</dbReference>
<keyword evidence="3" id="KW-1185">Reference proteome</keyword>
<organism evidence="2 3">
    <name type="scientific">Sordaria macrospora (strain ATCC MYA-333 / DSM 997 / K(L3346) / K-hell)</name>
    <dbReference type="NCBI Taxonomy" id="771870"/>
    <lineage>
        <taxon>Eukaryota</taxon>
        <taxon>Fungi</taxon>
        <taxon>Dikarya</taxon>
        <taxon>Ascomycota</taxon>
        <taxon>Pezizomycotina</taxon>
        <taxon>Sordariomycetes</taxon>
        <taxon>Sordariomycetidae</taxon>
        <taxon>Sordariales</taxon>
        <taxon>Sordariaceae</taxon>
        <taxon>Sordaria</taxon>
    </lineage>
</organism>
<feature type="compositionally biased region" description="Polar residues" evidence="1">
    <location>
        <begin position="10"/>
        <end position="26"/>
    </location>
</feature>
<feature type="compositionally biased region" description="Polar residues" evidence="1">
    <location>
        <begin position="113"/>
        <end position="128"/>
    </location>
</feature>
<dbReference type="OMA" id="IWERSGA"/>
<dbReference type="VEuPathDB" id="FungiDB:SMAC_08040"/>
<comment type="caution">
    <text evidence="2">The sequence shown here is derived from an EMBL/GenBank/DDBJ whole genome shotgun (WGS) entry which is preliminary data.</text>
</comment>
<dbReference type="GeneID" id="10804918"/>
<feature type="region of interest" description="Disordered" evidence="1">
    <location>
        <begin position="1"/>
        <end position="54"/>
    </location>
</feature>
<reference evidence="2 3" key="1">
    <citation type="journal article" date="2010" name="PLoS Genet.">
        <title>De novo assembly of a 40 Mb eukaryotic genome from short sequence reads: Sordaria macrospora, a model organism for fungal morphogenesis.</title>
        <authorList>
            <person name="Nowrousian M."/>
            <person name="Stajich J."/>
            <person name="Chu M."/>
            <person name="Engh I."/>
            <person name="Espagne E."/>
            <person name="Halliday K."/>
            <person name="Kamerewerd J."/>
            <person name="Kempken F."/>
            <person name="Knab B."/>
            <person name="Kuo H.C."/>
            <person name="Osiewacz H.D."/>
            <person name="Poeggeler S."/>
            <person name="Read N."/>
            <person name="Seiler S."/>
            <person name="Smith K."/>
            <person name="Zickler D."/>
            <person name="Kueck U."/>
            <person name="Freitag M."/>
        </authorList>
    </citation>
    <scope>NUCLEOTIDE SEQUENCE [LARGE SCALE GENOMIC DNA]</scope>
    <source>
        <strain evidence="3">ATCC MYA-333 / DSM 997 / K(L3346) / K-hell</strain>
        <tissue evidence="2">Mycelium</tissue>
    </source>
</reference>
<feature type="region of interest" description="Disordered" evidence="1">
    <location>
        <begin position="78"/>
        <end position="152"/>
    </location>
</feature>
<accession>F7W993</accession>
<evidence type="ECO:0000313" key="2">
    <source>
        <dbReference type="EMBL" id="CCC05173.1"/>
    </source>
</evidence>
<dbReference type="EMBL" id="CABT02000050">
    <property type="protein sequence ID" value="CCC05173.1"/>
    <property type="molecule type" value="Genomic_DNA"/>
</dbReference>
<dbReference type="KEGG" id="smp:10804918"/>
<dbReference type="Proteomes" id="UP000001881">
    <property type="component" value="Unassembled WGS sequence"/>
</dbReference>
<dbReference type="OrthoDB" id="4588032at2759"/>
<dbReference type="InterPro" id="IPR036397">
    <property type="entry name" value="RNaseH_sf"/>
</dbReference>
<name>F7W993_SORMK</name>
<proteinExistence type="predicted"/>
<evidence type="ECO:0000256" key="1">
    <source>
        <dbReference type="SAM" id="MobiDB-lite"/>
    </source>
</evidence>
<dbReference type="eggNOG" id="ENOG502T5ZT">
    <property type="taxonomic scope" value="Eukaryota"/>
</dbReference>
<sequence>MHGRARKCSLQISSPRSSNLQASKITTPKGAPSPSFAPEDLDGHQEKRPRVEDQASFVVVDSEVVQATALDEAIASVSEAPTTLAPAPPSATPQEALPNPAAPLREASPSDADASTLSPNTPPSNVQATFEDESDELASIPRRGGRSPLPSGDVRILLWRDENSCLLRRDHHHHEEEWEGGKDCPGGTKSPLMVSGRPQFNLFVDGSYRSLHKPREEEERDTFSRGDYGVVFRNPYHSRGDDEFDHGQNGEAWDNNSNTPLELNIPEDALGRREFNIRSWISHRVYSSRHAELAAISQGLETAIAVAKRQNPSSGASVTIFSDSKDVINRIARPPISADMEMTDGDAMSMPLVRVIVWQSHYLADEWNCEIKLRWLPRCCVLAHKLADYVAEWWRGPDKLESGDGTAIVFQQKDRPVWRRDGILDTLHQDLSSVAQEKRDNGGDMLDRFAGSAVQTRMRMRMRADSFLQMPPIWERNPAYGMVDEDLGKLLKGSPFKCE</sequence>